<proteinExistence type="inferred from homology"/>
<evidence type="ECO:0000256" key="18">
    <source>
        <dbReference type="SAM" id="Phobius"/>
    </source>
</evidence>
<evidence type="ECO:0000256" key="11">
    <source>
        <dbReference type="ARBA" id="ARBA00023136"/>
    </source>
</evidence>
<evidence type="ECO:0000259" key="22">
    <source>
        <dbReference type="PROSITE" id="PS50927"/>
    </source>
</evidence>
<dbReference type="GO" id="GO:0005524">
    <property type="term" value="F:ATP binding"/>
    <property type="evidence" value="ECO:0007669"/>
    <property type="project" value="UniProtKB-KW"/>
</dbReference>
<dbReference type="SUPFAM" id="SSF51110">
    <property type="entry name" value="alpha-D-mannose-specific plant lectins"/>
    <property type="match status" value="1"/>
</dbReference>
<keyword evidence="25" id="KW-1185">Reference proteome</keyword>
<dbReference type="Pfam" id="PF01453">
    <property type="entry name" value="B_lectin"/>
    <property type="match status" value="1"/>
</dbReference>
<keyword evidence="13" id="KW-0325">Glycoprotein</keyword>
<dbReference type="PIRSF" id="PIRSF000641">
    <property type="entry name" value="SRK"/>
    <property type="match status" value="1"/>
</dbReference>
<keyword evidence="17" id="KW-0245">EGF-like domain</keyword>
<dbReference type="Gene3D" id="2.90.10.10">
    <property type="entry name" value="Bulb-type lectin domain"/>
    <property type="match status" value="1"/>
</dbReference>
<dbReference type="EC" id="2.7.11.1" evidence="16"/>
<evidence type="ECO:0000256" key="12">
    <source>
        <dbReference type="ARBA" id="ARBA00023157"/>
    </source>
</evidence>
<dbReference type="Pfam" id="PF08276">
    <property type="entry name" value="PAN_2"/>
    <property type="match status" value="1"/>
</dbReference>
<evidence type="ECO:0000256" key="14">
    <source>
        <dbReference type="ARBA" id="ARBA00047899"/>
    </source>
</evidence>
<dbReference type="GO" id="GO:0004674">
    <property type="term" value="F:protein serine/threonine kinase activity"/>
    <property type="evidence" value="ECO:0007669"/>
    <property type="project" value="UniProtKB-KW"/>
</dbReference>
<dbReference type="SUPFAM" id="SSF56112">
    <property type="entry name" value="Protein kinase-like (PK-like)"/>
    <property type="match status" value="1"/>
</dbReference>
<feature type="transmembrane region" description="Helical" evidence="18">
    <location>
        <begin position="429"/>
        <end position="449"/>
    </location>
</feature>
<dbReference type="STRING" id="55188.A0A2H5QGL4"/>
<evidence type="ECO:0000256" key="6">
    <source>
        <dbReference type="ARBA" id="ARBA00022729"/>
    </source>
</evidence>
<feature type="domain" description="Protein kinase" evidence="20">
    <location>
        <begin position="504"/>
        <end position="790"/>
    </location>
</feature>
<dbReference type="InterPro" id="IPR000858">
    <property type="entry name" value="S_locus_glycoprot_dom"/>
</dbReference>
<dbReference type="InterPro" id="IPR001245">
    <property type="entry name" value="Ser-Thr/Tyr_kinase_cat_dom"/>
</dbReference>
<keyword evidence="7 16" id="KW-0547">Nucleotide-binding</keyword>
<dbReference type="Pfam" id="PF07714">
    <property type="entry name" value="PK_Tyr_Ser-Thr"/>
    <property type="match status" value="1"/>
</dbReference>
<dbReference type="Gene3D" id="3.30.200.20">
    <property type="entry name" value="Phosphorylase Kinase, domain 1"/>
    <property type="match status" value="1"/>
</dbReference>
<evidence type="ECO:0000256" key="15">
    <source>
        <dbReference type="ARBA" id="ARBA00048679"/>
    </source>
</evidence>
<evidence type="ECO:0000256" key="7">
    <source>
        <dbReference type="ARBA" id="ARBA00022741"/>
    </source>
</evidence>
<dbReference type="Gene3D" id="1.10.510.10">
    <property type="entry name" value="Transferase(Phosphotransferase) domain 1"/>
    <property type="match status" value="1"/>
</dbReference>
<dbReference type="PANTHER" id="PTHR27002:SF1082">
    <property type="entry name" value="OS06G0693000 PROTEIN"/>
    <property type="match status" value="1"/>
</dbReference>
<evidence type="ECO:0000259" key="20">
    <source>
        <dbReference type="PROSITE" id="PS50011"/>
    </source>
</evidence>
<organism evidence="24 25">
    <name type="scientific">Citrus unshiu</name>
    <name type="common">Satsuma mandarin</name>
    <name type="synonym">Citrus nobilis var. unshiu</name>
    <dbReference type="NCBI Taxonomy" id="55188"/>
    <lineage>
        <taxon>Eukaryota</taxon>
        <taxon>Viridiplantae</taxon>
        <taxon>Streptophyta</taxon>
        <taxon>Embryophyta</taxon>
        <taxon>Tracheophyta</taxon>
        <taxon>Spermatophyta</taxon>
        <taxon>Magnoliopsida</taxon>
        <taxon>eudicotyledons</taxon>
        <taxon>Gunneridae</taxon>
        <taxon>Pentapetalae</taxon>
        <taxon>rosids</taxon>
        <taxon>malvids</taxon>
        <taxon>Sapindales</taxon>
        <taxon>Rutaceae</taxon>
        <taxon>Aurantioideae</taxon>
        <taxon>Citrus</taxon>
    </lineage>
</organism>
<feature type="domain" description="Bulb-type lectin" evidence="22">
    <location>
        <begin position="32"/>
        <end position="158"/>
    </location>
</feature>
<dbReference type="InterPro" id="IPR021820">
    <property type="entry name" value="S-locus_recpt_kinase_C"/>
</dbReference>
<dbReference type="InterPro" id="IPR001480">
    <property type="entry name" value="Bulb-type_lectin_dom"/>
</dbReference>
<evidence type="ECO:0000256" key="16">
    <source>
        <dbReference type="PIRNR" id="PIRNR000641"/>
    </source>
</evidence>
<dbReference type="EMBL" id="BDQV01000372">
    <property type="protein sequence ID" value="GAY63779.1"/>
    <property type="molecule type" value="Genomic_DNA"/>
</dbReference>
<evidence type="ECO:0000256" key="17">
    <source>
        <dbReference type="PROSITE-ProRule" id="PRU00076"/>
    </source>
</evidence>
<feature type="chain" id="PRO_5014198354" description="Receptor-like serine/threonine-protein kinase" evidence="19">
    <location>
        <begin position="30"/>
        <end position="823"/>
    </location>
</feature>
<keyword evidence="2" id="KW-1003">Cell membrane</keyword>
<dbReference type="PANTHER" id="PTHR27002">
    <property type="entry name" value="RECEPTOR-LIKE SERINE/THREONINE-PROTEIN KINASE SD1-8"/>
    <property type="match status" value="1"/>
</dbReference>
<dbReference type="Proteomes" id="UP000236630">
    <property type="component" value="Unassembled WGS sequence"/>
</dbReference>
<dbReference type="PROSITE" id="PS50948">
    <property type="entry name" value="PAN"/>
    <property type="match status" value="1"/>
</dbReference>
<dbReference type="Pfam" id="PF11883">
    <property type="entry name" value="DUF3403"/>
    <property type="match status" value="1"/>
</dbReference>
<dbReference type="GO" id="GO:0106310">
    <property type="term" value="F:protein serine kinase activity"/>
    <property type="evidence" value="ECO:0007669"/>
    <property type="project" value="RHEA"/>
</dbReference>
<evidence type="ECO:0000256" key="1">
    <source>
        <dbReference type="ARBA" id="ARBA00004251"/>
    </source>
</evidence>
<evidence type="ECO:0000256" key="3">
    <source>
        <dbReference type="ARBA" id="ARBA00022527"/>
    </source>
</evidence>
<gene>
    <name evidence="24" type="ORF">CUMW_228380</name>
</gene>
<comment type="catalytic activity">
    <reaction evidence="15 16">
        <text>L-seryl-[protein] + ATP = O-phospho-L-seryl-[protein] + ADP + H(+)</text>
        <dbReference type="Rhea" id="RHEA:17989"/>
        <dbReference type="Rhea" id="RHEA-COMP:9863"/>
        <dbReference type="Rhea" id="RHEA-COMP:11604"/>
        <dbReference type="ChEBI" id="CHEBI:15378"/>
        <dbReference type="ChEBI" id="CHEBI:29999"/>
        <dbReference type="ChEBI" id="CHEBI:30616"/>
        <dbReference type="ChEBI" id="CHEBI:83421"/>
        <dbReference type="ChEBI" id="CHEBI:456216"/>
        <dbReference type="EC" id="2.7.11.1"/>
    </reaction>
</comment>
<evidence type="ECO:0000259" key="21">
    <source>
        <dbReference type="PROSITE" id="PS50026"/>
    </source>
</evidence>
<evidence type="ECO:0000259" key="23">
    <source>
        <dbReference type="PROSITE" id="PS50948"/>
    </source>
</evidence>
<dbReference type="AlphaFoldDB" id="A0A2H5QGL4"/>
<evidence type="ECO:0000256" key="4">
    <source>
        <dbReference type="ARBA" id="ARBA00022679"/>
    </source>
</evidence>
<dbReference type="InterPro" id="IPR003609">
    <property type="entry name" value="Pan_app"/>
</dbReference>
<keyword evidence="5 18" id="KW-0812">Transmembrane</keyword>
<dbReference type="PROSITE" id="PS50026">
    <property type="entry name" value="EGF_3"/>
    <property type="match status" value="1"/>
</dbReference>
<dbReference type="FunFam" id="3.30.200.20:FF:000195">
    <property type="entry name" value="G-type lectin S-receptor-like serine/threonine-protein kinase"/>
    <property type="match status" value="1"/>
</dbReference>
<keyword evidence="4 16" id="KW-0808">Transferase</keyword>
<comment type="subcellular location">
    <subcellularLocation>
        <location evidence="1">Cell membrane</location>
        <topology evidence="1">Single-pass type I membrane protein</topology>
    </subcellularLocation>
</comment>
<feature type="domain" description="Apple" evidence="23">
    <location>
        <begin position="343"/>
        <end position="418"/>
    </location>
</feature>
<evidence type="ECO:0000256" key="5">
    <source>
        <dbReference type="ARBA" id="ARBA00022692"/>
    </source>
</evidence>
<dbReference type="SMART" id="SM00108">
    <property type="entry name" value="B_lectin"/>
    <property type="match status" value="1"/>
</dbReference>
<dbReference type="SMART" id="SM00473">
    <property type="entry name" value="PAN_AP"/>
    <property type="match status" value="1"/>
</dbReference>
<evidence type="ECO:0000313" key="24">
    <source>
        <dbReference type="EMBL" id="GAY63779.1"/>
    </source>
</evidence>
<dbReference type="InterPro" id="IPR000719">
    <property type="entry name" value="Prot_kinase_dom"/>
</dbReference>
<dbReference type="InterPro" id="IPR036426">
    <property type="entry name" value="Bulb-type_lectin_dom_sf"/>
</dbReference>
<evidence type="ECO:0000256" key="2">
    <source>
        <dbReference type="ARBA" id="ARBA00022475"/>
    </source>
</evidence>
<dbReference type="Pfam" id="PF00954">
    <property type="entry name" value="S_locus_glycop"/>
    <property type="match status" value="1"/>
</dbReference>
<keyword evidence="10 18" id="KW-1133">Transmembrane helix</keyword>
<keyword evidence="3 16" id="KW-0723">Serine/threonine-protein kinase</keyword>
<evidence type="ECO:0000313" key="25">
    <source>
        <dbReference type="Proteomes" id="UP000236630"/>
    </source>
</evidence>
<dbReference type="FunFam" id="2.90.10.10:FF:000001">
    <property type="entry name" value="G-type lectin S-receptor-like serine/threonine-protein kinase"/>
    <property type="match status" value="1"/>
</dbReference>
<dbReference type="InterPro" id="IPR011009">
    <property type="entry name" value="Kinase-like_dom_sf"/>
</dbReference>
<keyword evidence="6 19" id="KW-0732">Signal</keyword>
<name>A0A2H5QGL4_CITUN</name>
<sequence>MELGSHERTISVALVVLLSSCFYTDFGTATATDTITSSQFIRDPEAIISIGSKFKLGFFSPDGNSTNRYIGIWYNKGGSANKTVVWVANRSKPLNDSSGIFTIWEDGNLVVLNGQKEIHWSSNVSSLVKNSNTRAQLLDSGNLVLHDNISQVSIWDSFQEPTDTFYSEMKVSTDLRTGKKVQLTSWRSLSNPSIGSFSAGLDSFTIPEVFIWINGTRPYWRSGPWNGRYFIGIPDMNSVYLDGFNLGEDHQKETRYLTFAFADNDVFFALTPQGNLEERAWVDGKAHLKIYFFYPTNDCDVYGKCGAFGSCNSQKIPICSCLLGFEPKNAEDWNRGNWSGGEVEGKQDGFFKLETMKVPYFAERSSANEDKCKDQCLNNCSCKAYAYEIGVGCMIWTHNLIDIRKLPSGGTNLFIRVAHEELDQKDMKLVIILVIVGIIAIAICTFFAWRWFAKRKAMKENSKVQRLDLGEAYANFSTEKVNPARLQDLLVFNFEELANATNNFQLANKLGQGGFGPVYKGKLQDGQEIAVKRLSKASGQGQEEFMNEVMVISNLQHRNLVRLLGCCVEREENMLIYEYMPNKSLDSFLFDPQRQSLLDWPKRFNIIKGISRGLLYLHRDSRLRIIHRDLKASNILLDDDLNPKISDFGLARIFGGNQDQAATKRLVGTYGYMSPEYAMEGRFSEKSDVFSFGVLLLEIVSGRKNTSFYHEEFELTLLGYAWKLWNDNNVIDLVDPLIYESGFKMEIIRCVNVGLLCVQEFVKDRPNMSTVVSMLNSEIKDLPAAKQPAFTVRRGAYDSESSSNQNQQICSINDVTVTLMEGR</sequence>
<dbReference type="PROSITE" id="PS00108">
    <property type="entry name" value="PROTEIN_KINASE_ST"/>
    <property type="match status" value="1"/>
</dbReference>
<dbReference type="GO" id="GO:0048544">
    <property type="term" value="P:recognition of pollen"/>
    <property type="evidence" value="ECO:0007669"/>
    <property type="project" value="InterPro"/>
</dbReference>
<reference evidence="24 25" key="1">
    <citation type="journal article" date="2017" name="Front. Genet.">
        <title>Draft sequencing of the heterozygous diploid genome of Satsuma (Citrus unshiu Marc.) using a hybrid assembly approach.</title>
        <authorList>
            <person name="Shimizu T."/>
            <person name="Tanizawa Y."/>
            <person name="Mochizuki T."/>
            <person name="Nagasaki H."/>
            <person name="Yoshioka T."/>
            <person name="Toyoda A."/>
            <person name="Fujiyama A."/>
            <person name="Kaminuma E."/>
            <person name="Nakamura Y."/>
        </authorList>
    </citation>
    <scope>NUCLEOTIDE SEQUENCE [LARGE SCALE GENOMIC DNA]</scope>
    <source>
        <strain evidence="25">cv. Miyagawa wase</strain>
    </source>
</reference>
<keyword evidence="8 16" id="KW-0418">Kinase</keyword>
<dbReference type="CDD" id="cd00028">
    <property type="entry name" value="B_lectin"/>
    <property type="match status" value="1"/>
</dbReference>
<evidence type="ECO:0000256" key="8">
    <source>
        <dbReference type="ARBA" id="ARBA00022777"/>
    </source>
</evidence>
<dbReference type="PROSITE" id="PS50011">
    <property type="entry name" value="PROTEIN_KINASE_DOM"/>
    <property type="match status" value="1"/>
</dbReference>
<dbReference type="InterPro" id="IPR024171">
    <property type="entry name" value="SRK-like_kinase"/>
</dbReference>
<evidence type="ECO:0000256" key="9">
    <source>
        <dbReference type="ARBA" id="ARBA00022840"/>
    </source>
</evidence>
<comment type="catalytic activity">
    <reaction evidence="14 16">
        <text>L-threonyl-[protein] + ATP = O-phospho-L-threonyl-[protein] + ADP + H(+)</text>
        <dbReference type="Rhea" id="RHEA:46608"/>
        <dbReference type="Rhea" id="RHEA-COMP:11060"/>
        <dbReference type="Rhea" id="RHEA-COMP:11605"/>
        <dbReference type="ChEBI" id="CHEBI:15378"/>
        <dbReference type="ChEBI" id="CHEBI:30013"/>
        <dbReference type="ChEBI" id="CHEBI:30616"/>
        <dbReference type="ChEBI" id="CHEBI:61977"/>
        <dbReference type="ChEBI" id="CHEBI:456216"/>
        <dbReference type="EC" id="2.7.11.1"/>
    </reaction>
</comment>
<comment type="caution">
    <text evidence="17">Lacks conserved residue(s) required for the propagation of feature annotation.</text>
</comment>
<dbReference type="InterPro" id="IPR008271">
    <property type="entry name" value="Ser/Thr_kinase_AS"/>
</dbReference>
<feature type="signal peptide" evidence="19">
    <location>
        <begin position="1"/>
        <end position="29"/>
    </location>
</feature>
<comment type="caution">
    <text evidence="24">The sequence shown here is derived from an EMBL/GenBank/DDBJ whole genome shotgun (WGS) entry which is preliminary data.</text>
</comment>
<keyword evidence="11 18" id="KW-0472">Membrane</keyword>
<feature type="domain" description="EGF-like" evidence="21">
    <location>
        <begin position="295"/>
        <end position="331"/>
    </location>
</feature>
<dbReference type="SMART" id="SM00220">
    <property type="entry name" value="S_TKc"/>
    <property type="match status" value="1"/>
</dbReference>
<dbReference type="CDD" id="cd14066">
    <property type="entry name" value="STKc_IRAK"/>
    <property type="match status" value="1"/>
</dbReference>
<dbReference type="FunFam" id="1.10.510.10:FF:000060">
    <property type="entry name" value="G-type lectin S-receptor-like serine/threonine-protein kinase"/>
    <property type="match status" value="1"/>
</dbReference>
<dbReference type="InterPro" id="IPR000742">
    <property type="entry name" value="EGF"/>
</dbReference>
<dbReference type="GO" id="GO:0005886">
    <property type="term" value="C:plasma membrane"/>
    <property type="evidence" value="ECO:0007669"/>
    <property type="project" value="UniProtKB-SubCell"/>
</dbReference>
<evidence type="ECO:0000256" key="10">
    <source>
        <dbReference type="ARBA" id="ARBA00022989"/>
    </source>
</evidence>
<keyword evidence="12" id="KW-1015">Disulfide bond</keyword>
<protein>
    <recommendedName>
        <fullName evidence="16">Receptor-like serine/threonine-protein kinase</fullName>
        <ecNumber evidence="16">2.7.11.1</ecNumber>
    </recommendedName>
</protein>
<dbReference type="PROSITE" id="PS50927">
    <property type="entry name" value="BULB_LECTIN"/>
    <property type="match status" value="1"/>
</dbReference>
<evidence type="ECO:0000256" key="13">
    <source>
        <dbReference type="ARBA" id="ARBA00023180"/>
    </source>
</evidence>
<comment type="similarity">
    <text evidence="16">Belongs to the protein kinase superfamily. Ser/Thr protein kinase family.</text>
</comment>
<accession>A0A2H5QGL4</accession>
<dbReference type="CDD" id="cd01098">
    <property type="entry name" value="PAN_AP_plant"/>
    <property type="match status" value="1"/>
</dbReference>
<keyword evidence="9 16" id="KW-0067">ATP-binding</keyword>
<evidence type="ECO:0000256" key="19">
    <source>
        <dbReference type="SAM" id="SignalP"/>
    </source>
</evidence>